<name>A0A8K1G2G4_9PASS</name>
<dbReference type="EMBL" id="SWJQ01000838">
    <property type="protein sequence ID" value="TRZ10575.1"/>
    <property type="molecule type" value="Genomic_DNA"/>
</dbReference>
<dbReference type="AlphaFoldDB" id="A0A8K1G2G4"/>
<accession>A0A8K1G2G4</accession>
<evidence type="ECO:0000313" key="2">
    <source>
        <dbReference type="EMBL" id="TRZ10575.1"/>
    </source>
</evidence>
<protein>
    <submittedName>
        <fullName evidence="2">Uncharacterized protein</fullName>
    </submittedName>
</protein>
<feature type="region of interest" description="Disordered" evidence="1">
    <location>
        <begin position="1"/>
        <end position="59"/>
    </location>
</feature>
<sequence length="235" mass="24952">MAIVPCWDPPGPGKPNLSVPRALQEPSPNTNLDNSLGNQNPKTAETKTSDHSSTGVKTSVHSLAGMKTSDHSLTGNKISVHSPGVKSRFSPQYQEFDNKSLACAHCSCHSFGFLSQEQMPPMENPQFGVLATPAQPQGVLTLRQLLKAPEEPAPMMKNLSDNSKSISAAAPTMKNPPDDSESILGAATSQALILPKEPLKAPEEPAPVMKNLPDDSESILAVALVPPKAHPPKTF</sequence>
<evidence type="ECO:0000313" key="3">
    <source>
        <dbReference type="Proteomes" id="UP000796761"/>
    </source>
</evidence>
<feature type="compositionally biased region" description="Polar residues" evidence="1">
    <location>
        <begin position="26"/>
        <end position="43"/>
    </location>
</feature>
<comment type="caution">
    <text evidence="2">The sequence shown here is derived from an EMBL/GenBank/DDBJ whole genome shotgun (WGS) entry which is preliminary data.</text>
</comment>
<dbReference type="Proteomes" id="UP000796761">
    <property type="component" value="Unassembled WGS sequence"/>
</dbReference>
<reference evidence="2" key="1">
    <citation type="submission" date="2019-04" db="EMBL/GenBank/DDBJ databases">
        <title>Genome assembly of Zosterops borbonicus 15179.</title>
        <authorList>
            <person name="Leroy T."/>
            <person name="Anselmetti Y."/>
            <person name="Tilak M.-K."/>
            <person name="Nabholz B."/>
        </authorList>
    </citation>
    <scope>NUCLEOTIDE SEQUENCE</scope>
    <source>
        <strain evidence="2">HGM_15179</strain>
        <tissue evidence="2">Muscle</tissue>
    </source>
</reference>
<gene>
    <name evidence="2" type="ORF">HGM15179_016528</name>
</gene>
<proteinExistence type="predicted"/>
<keyword evidence="3" id="KW-1185">Reference proteome</keyword>
<organism evidence="2 3">
    <name type="scientific">Zosterops borbonicus</name>
    <dbReference type="NCBI Taxonomy" id="364589"/>
    <lineage>
        <taxon>Eukaryota</taxon>
        <taxon>Metazoa</taxon>
        <taxon>Chordata</taxon>
        <taxon>Craniata</taxon>
        <taxon>Vertebrata</taxon>
        <taxon>Euteleostomi</taxon>
        <taxon>Archelosauria</taxon>
        <taxon>Archosauria</taxon>
        <taxon>Dinosauria</taxon>
        <taxon>Saurischia</taxon>
        <taxon>Theropoda</taxon>
        <taxon>Coelurosauria</taxon>
        <taxon>Aves</taxon>
        <taxon>Neognathae</taxon>
        <taxon>Neoaves</taxon>
        <taxon>Telluraves</taxon>
        <taxon>Australaves</taxon>
        <taxon>Passeriformes</taxon>
        <taxon>Sylvioidea</taxon>
        <taxon>Zosteropidae</taxon>
        <taxon>Zosterops</taxon>
    </lineage>
</organism>
<evidence type="ECO:0000256" key="1">
    <source>
        <dbReference type="SAM" id="MobiDB-lite"/>
    </source>
</evidence>